<sequence length="1084" mass="124586">MKSYIENKPQLFVLLFVFAVLAILSSPFWLWQMKPEKELDILIVDKTVPDKSYREHKGLTWVLNNEKYKKTDGGNYSAVDDYVGFRHKENDSFIGERLPSQIDDFQVIYLADLYGVYEEEFTGKNEAGRKSKQLYGGLQPEDVDILEKELFQGNKTLISEFNTFGSPTDEAVRKRMTNLLNIRWSGWTGRYFTKLEGSEVPSWIIGQYEAQMGDWDFKGRGFVFVNEEDYIVVLGKNDLEGDGIDFNLTDQGNMAFSSELDSSYTYWFDIVEPLDEEEVLARYTLPVKKESLDKMKGYGIPVQFPAVIRHQNRQYTSYYFAGDYADEAEVPGIYQTSGLSEWKKAIGGRKSFYWSTYVPMVKEILAKGLHEPKENPKPEVVSNGNVYFNSNTSKDAILIQKDGKWESLLIKGVNIGMGKPGAFPGEAAITKEEYYRWFQMIGGMNANAIRVYTLHPPEFYEAFYEYNKAADEPLYLFHGAWVNEESIVESQNAFSVKVMDDFKRELKQMVDIVHGNAELPPIKGHASGIYNYDISPYVLGFVIGIEWDPAAVLNTNIANKGIDQFSGTYFMTEDAEPFEIWLATMMEYTAAYETAKYQWQHSISFTNWVTTDLLEHPSEPLETEDMVSVNPNHIKKNKEFHAGMFASYHVYPYYPDFLNYDLRYQQYKDKKGNTNHYAGYLHDLIDAHEMPVLIAEFGVPSSRGLTHRNKSGMNQGFLTEEQQGEMNSSMFNAIVEEGSAGGIVFAWQDEWFKRTWNTMDYDNPHRRPFWANRQTNEQNFGLLSFEPGNKSTAIVVDGRKEDWMKKGIKPLMTSETGTIKRVFTAADETYLYYRLDFAKPLDWEKQGSYLFIDTVPGQGQQRFKVNSDVEVNADFGVDFMVKLEGPDKSRILVDSHYDAFYFQYGKTLKMIPEESYAQSNNNGIFHTIRLALNKEMTLPADGRKIPFQSYETGILKYGTANPADENFDSLTDISISTDKKTAEIRIPWQLLNVKDPSNKEIMGNLYEKGLSGSKQIEGIRFVAAVLNESGIDSILPDNQSDKLERTILYEWQDWEKPKYYERLKKSYSLMKDTFKNAGNKGDSQ</sequence>
<reference evidence="2 3" key="1">
    <citation type="journal article" date="2021" name="Microorganisms">
        <title>Bacterial Dimethylsulfoniopropionate Biosynthesis in the East China Sea.</title>
        <authorList>
            <person name="Liu J."/>
            <person name="Zhang Y."/>
            <person name="Liu J."/>
            <person name="Zhong H."/>
            <person name="Williams B.T."/>
            <person name="Zheng Y."/>
            <person name="Curson A.R.J."/>
            <person name="Sun C."/>
            <person name="Sun H."/>
            <person name="Song D."/>
            <person name="Wagner Mackenzie B."/>
            <person name="Bermejo Martinez A."/>
            <person name="Todd J.D."/>
            <person name="Zhang X.H."/>
        </authorList>
    </citation>
    <scope>NUCLEOTIDE SEQUENCE [LARGE SCALE GENOMIC DNA]</scope>
    <source>
        <strain evidence="2 3">ESS08</strain>
    </source>
</reference>
<dbReference type="RefSeq" id="WP_213365512.1">
    <property type="nucleotide sequence ID" value="NZ_QTKX01000001.1"/>
</dbReference>
<evidence type="ECO:0008006" key="4">
    <source>
        <dbReference type="Google" id="ProtNLM"/>
    </source>
</evidence>
<keyword evidence="1" id="KW-1133">Transmembrane helix</keyword>
<dbReference type="EMBL" id="QTKX01000001">
    <property type="protein sequence ID" value="MBS8262865.1"/>
    <property type="molecule type" value="Genomic_DNA"/>
</dbReference>
<dbReference type="Proteomes" id="UP000761411">
    <property type="component" value="Unassembled WGS sequence"/>
</dbReference>
<dbReference type="AlphaFoldDB" id="A0A944CI30"/>
<name>A0A944CI30_9BACI</name>
<evidence type="ECO:0000256" key="1">
    <source>
        <dbReference type="SAM" id="Phobius"/>
    </source>
</evidence>
<protein>
    <recommendedName>
        <fullName evidence="4">Family 2 glycosyl transferase</fullName>
    </recommendedName>
</protein>
<dbReference type="Gene3D" id="3.20.20.80">
    <property type="entry name" value="Glycosidases"/>
    <property type="match status" value="2"/>
</dbReference>
<feature type="transmembrane region" description="Helical" evidence="1">
    <location>
        <begin position="12"/>
        <end position="31"/>
    </location>
</feature>
<gene>
    <name evidence="2" type="ORF">DYI25_00275</name>
</gene>
<proteinExistence type="predicted"/>
<evidence type="ECO:0000313" key="3">
    <source>
        <dbReference type="Proteomes" id="UP000761411"/>
    </source>
</evidence>
<dbReference type="SUPFAM" id="SSF51445">
    <property type="entry name" value="(Trans)glycosidases"/>
    <property type="match status" value="1"/>
</dbReference>
<keyword evidence="1" id="KW-0472">Membrane</keyword>
<comment type="caution">
    <text evidence="2">The sequence shown here is derived from an EMBL/GenBank/DDBJ whole genome shotgun (WGS) entry which is preliminary data.</text>
</comment>
<keyword evidence="1" id="KW-0812">Transmembrane</keyword>
<evidence type="ECO:0000313" key="2">
    <source>
        <dbReference type="EMBL" id="MBS8262865.1"/>
    </source>
</evidence>
<organism evidence="2 3">
    <name type="scientific">Mesobacillus boroniphilus</name>
    <dbReference type="NCBI Taxonomy" id="308892"/>
    <lineage>
        <taxon>Bacteria</taxon>
        <taxon>Bacillati</taxon>
        <taxon>Bacillota</taxon>
        <taxon>Bacilli</taxon>
        <taxon>Bacillales</taxon>
        <taxon>Bacillaceae</taxon>
        <taxon>Mesobacillus</taxon>
    </lineage>
</organism>
<keyword evidence="3" id="KW-1185">Reference proteome</keyword>
<dbReference type="InterPro" id="IPR017853">
    <property type="entry name" value="GH"/>
</dbReference>
<accession>A0A944CI30</accession>